<accession>A0A9Q8Y705</accession>
<proteinExistence type="predicted"/>
<organism evidence="2 3">
    <name type="scientific">Ensifer adhaerens</name>
    <name type="common">Sinorhizobium morelense</name>
    <dbReference type="NCBI Taxonomy" id="106592"/>
    <lineage>
        <taxon>Bacteria</taxon>
        <taxon>Pseudomonadati</taxon>
        <taxon>Pseudomonadota</taxon>
        <taxon>Alphaproteobacteria</taxon>
        <taxon>Hyphomicrobiales</taxon>
        <taxon>Rhizobiaceae</taxon>
        <taxon>Sinorhizobium/Ensifer group</taxon>
        <taxon>Ensifer</taxon>
    </lineage>
</organism>
<keyword evidence="1" id="KW-0812">Transmembrane</keyword>
<keyword evidence="2" id="KW-0282">Flagellum</keyword>
<protein>
    <submittedName>
        <fullName evidence="2">Flagellar protein</fullName>
    </submittedName>
</protein>
<sequence>MTMTDYDADEMVHQRKRSRMPMTDKFLAATGVALAAFATFFPWYAFFHQDKFTMPPLWQGSTRDLPERAARNVVSVSPLAMPDADGDTVAAIDQLTTATVPGIGAGPGPEGTAAEEGLSQPFPGKSGFKLMHVANGRALIEDASGMYIVRIGSVLPDNTRLATLEQRDGHWVMITSSGEMYQAN</sequence>
<evidence type="ECO:0000313" key="2">
    <source>
        <dbReference type="EMBL" id="USJ23670.1"/>
    </source>
</evidence>
<evidence type="ECO:0000313" key="3">
    <source>
        <dbReference type="Proteomes" id="UP001055460"/>
    </source>
</evidence>
<dbReference type="Proteomes" id="UP001055460">
    <property type="component" value="Chromosome"/>
</dbReference>
<dbReference type="AlphaFoldDB" id="A0A9Q8Y705"/>
<reference evidence="2" key="1">
    <citation type="submission" date="2022-06" db="EMBL/GenBank/DDBJ databases">
        <title>Physiological and biochemical characterization and genomic elucidation of a strain of the genus Ensifer adhaerens M8 that combines arsenic oxidation and chromium reduction.</title>
        <authorList>
            <person name="Li X."/>
            <person name="Yu c."/>
        </authorList>
    </citation>
    <scope>NUCLEOTIDE SEQUENCE</scope>
    <source>
        <strain evidence="2">M8</strain>
    </source>
</reference>
<evidence type="ECO:0000256" key="1">
    <source>
        <dbReference type="SAM" id="Phobius"/>
    </source>
</evidence>
<keyword evidence="1" id="KW-1133">Transmembrane helix</keyword>
<name>A0A9Q8Y705_ENSAD</name>
<keyword evidence="2" id="KW-0969">Cilium</keyword>
<gene>
    <name evidence="2" type="ORF">NE863_01365</name>
</gene>
<feature type="transmembrane region" description="Helical" evidence="1">
    <location>
        <begin position="26"/>
        <end position="46"/>
    </location>
</feature>
<dbReference type="EMBL" id="CP098807">
    <property type="protein sequence ID" value="USJ23670.1"/>
    <property type="molecule type" value="Genomic_DNA"/>
</dbReference>
<dbReference type="RefSeq" id="WP_060581897.1">
    <property type="nucleotide sequence ID" value="NZ_CAXURO020000001.1"/>
</dbReference>
<keyword evidence="2" id="KW-0966">Cell projection</keyword>
<keyword evidence="1" id="KW-0472">Membrane</keyword>